<dbReference type="STRING" id="1121025.SAMN02745249_00529"/>
<evidence type="ECO:0000256" key="1">
    <source>
        <dbReference type="SAM" id="Coils"/>
    </source>
</evidence>
<evidence type="ECO:0000313" key="3">
    <source>
        <dbReference type="Proteomes" id="UP000184128"/>
    </source>
</evidence>
<dbReference type="AlphaFoldDB" id="A0A1M4TVT7"/>
<gene>
    <name evidence="2" type="ORF">SAMN02745249_00529</name>
</gene>
<dbReference type="RefSeq" id="WP_073295926.1">
    <property type="nucleotide sequence ID" value="NZ_FQUF01000006.1"/>
</dbReference>
<name>A0A1M4TVT7_9LACT</name>
<protein>
    <submittedName>
        <fullName evidence="2">Uncharacterized protein</fullName>
    </submittedName>
</protein>
<reference evidence="2 3" key="1">
    <citation type="submission" date="2016-11" db="EMBL/GenBank/DDBJ databases">
        <authorList>
            <person name="Jaros S."/>
            <person name="Januszkiewicz K."/>
            <person name="Wedrychowicz H."/>
        </authorList>
    </citation>
    <scope>NUCLEOTIDE SEQUENCE [LARGE SCALE GENOMIC DNA]</scope>
    <source>
        <strain evidence="2 3">DSM 15692</strain>
    </source>
</reference>
<proteinExistence type="predicted"/>
<feature type="coiled-coil region" evidence="1">
    <location>
        <begin position="19"/>
        <end position="65"/>
    </location>
</feature>
<dbReference type="Proteomes" id="UP000184128">
    <property type="component" value="Unassembled WGS sequence"/>
</dbReference>
<accession>A0A1M4TVT7</accession>
<evidence type="ECO:0000313" key="2">
    <source>
        <dbReference type="EMBL" id="SHE48494.1"/>
    </source>
</evidence>
<dbReference type="EMBL" id="FQUF01000006">
    <property type="protein sequence ID" value="SHE48494.1"/>
    <property type="molecule type" value="Genomic_DNA"/>
</dbReference>
<sequence length="109" mass="13189">MDEIIDRLYRIELTADKSLDTLNEKKIQLKNKYDNFRTDYQKAAENKFSKETAQLKEQYEQEKNQELKVIEENYEINLKKIRDVFDHEQEHFVDRFLDAVKELGALDDE</sequence>
<organism evidence="2 3">
    <name type="scientific">Atopostipes suicloacalis DSM 15692</name>
    <dbReference type="NCBI Taxonomy" id="1121025"/>
    <lineage>
        <taxon>Bacteria</taxon>
        <taxon>Bacillati</taxon>
        <taxon>Bacillota</taxon>
        <taxon>Bacilli</taxon>
        <taxon>Lactobacillales</taxon>
        <taxon>Carnobacteriaceae</taxon>
        <taxon>Atopostipes</taxon>
    </lineage>
</organism>
<dbReference type="OrthoDB" id="2136004at2"/>
<keyword evidence="1" id="KW-0175">Coiled coil</keyword>
<keyword evidence="3" id="KW-1185">Reference proteome</keyword>